<keyword evidence="1" id="KW-0472">Membrane</keyword>
<keyword evidence="1" id="KW-0812">Transmembrane</keyword>
<proteinExistence type="predicted"/>
<evidence type="ECO:0000256" key="1">
    <source>
        <dbReference type="SAM" id="Phobius"/>
    </source>
</evidence>
<sequence length="152" mass="17517">MESGLSLNIASFEISMNYSMFVFLKSMILILILTFSGSWVRDLAVQQHQNLLPQISHTVPHRFSQLPCTSPHLSHCTLTNGNFCFYSYWRSIWCNVFFLSVGKAVARLSCDSLWSCRNCNFKSNGFFSPMSTRDMVKKEYTSRVKNSLYKPD</sequence>
<feature type="transmembrane region" description="Helical" evidence="1">
    <location>
        <begin position="20"/>
        <end position="40"/>
    </location>
</feature>
<organism evidence="2 3">
    <name type="scientific">Vigna unguiculata</name>
    <name type="common">Cowpea</name>
    <dbReference type="NCBI Taxonomy" id="3917"/>
    <lineage>
        <taxon>Eukaryota</taxon>
        <taxon>Viridiplantae</taxon>
        <taxon>Streptophyta</taxon>
        <taxon>Embryophyta</taxon>
        <taxon>Tracheophyta</taxon>
        <taxon>Spermatophyta</taxon>
        <taxon>Magnoliopsida</taxon>
        <taxon>eudicotyledons</taxon>
        <taxon>Gunneridae</taxon>
        <taxon>Pentapetalae</taxon>
        <taxon>rosids</taxon>
        <taxon>fabids</taxon>
        <taxon>Fabales</taxon>
        <taxon>Fabaceae</taxon>
        <taxon>Papilionoideae</taxon>
        <taxon>50 kb inversion clade</taxon>
        <taxon>NPAAA clade</taxon>
        <taxon>indigoferoid/millettioid clade</taxon>
        <taxon>Phaseoleae</taxon>
        <taxon>Vigna</taxon>
    </lineage>
</organism>
<reference evidence="2 3" key="1">
    <citation type="submission" date="2019-04" db="EMBL/GenBank/DDBJ databases">
        <title>An improved genome assembly and genetic linkage map for asparagus bean, Vigna unguiculata ssp. sesquipedialis.</title>
        <authorList>
            <person name="Xia Q."/>
            <person name="Zhang R."/>
            <person name="Dong Y."/>
        </authorList>
    </citation>
    <scope>NUCLEOTIDE SEQUENCE [LARGE SCALE GENOMIC DNA]</scope>
    <source>
        <tissue evidence="2">Leaf</tissue>
    </source>
</reference>
<accession>A0A4D6LDJ0</accession>
<evidence type="ECO:0000313" key="3">
    <source>
        <dbReference type="Proteomes" id="UP000501690"/>
    </source>
</evidence>
<dbReference type="Proteomes" id="UP000501690">
    <property type="component" value="Linkage Group LG3"/>
</dbReference>
<dbReference type="AlphaFoldDB" id="A0A4D6LDJ0"/>
<gene>
    <name evidence="2" type="ORF">DEO72_LG3g1087</name>
</gene>
<evidence type="ECO:0000313" key="2">
    <source>
        <dbReference type="EMBL" id="QCD86563.1"/>
    </source>
</evidence>
<name>A0A4D6LDJ0_VIGUN</name>
<protein>
    <submittedName>
        <fullName evidence="2">Uncharacterized protein</fullName>
    </submittedName>
</protein>
<dbReference type="EMBL" id="CP039347">
    <property type="protein sequence ID" value="QCD86563.1"/>
    <property type="molecule type" value="Genomic_DNA"/>
</dbReference>
<keyword evidence="1" id="KW-1133">Transmembrane helix</keyword>
<keyword evidence="3" id="KW-1185">Reference proteome</keyword>